<name>A0A1J4Y019_9BACT</name>
<reference evidence="2 3" key="1">
    <citation type="journal article" date="2016" name="Environ. Microbiol.">
        <title>Genomic resolution of a cold subsurface aquifer community provides metabolic insights for novel microbes adapted to high CO concentrations.</title>
        <authorList>
            <person name="Probst A.J."/>
            <person name="Castelle C.J."/>
            <person name="Singh A."/>
            <person name="Brown C.T."/>
            <person name="Anantharaman K."/>
            <person name="Sharon I."/>
            <person name="Hug L.A."/>
            <person name="Burstein D."/>
            <person name="Emerson J.B."/>
            <person name="Thomas B.C."/>
            <person name="Banfield J.F."/>
        </authorList>
    </citation>
    <scope>NUCLEOTIDE SEQUENCE [LARGE SCALE GENOMIC DNA]</scope>
    <source>
        <strain evidence="2">CG1_02_39_135</strain>
    </source>
</reference>
<keyword evidence="1" id="KW-1133">Transmembrane helix</keyword>
<evidence type="ECO:0000313" key="3">
    <source>
        <dbReference type="Proteomes" id="UP000182693"/>
    </source>
</evidence>
<evidence type="ECO:0000313" key="2">
    <source>
        <dbReference type="EMBL" id="OIO64550.1"/>
    </source>
</evidence>
<organism evidence="2 3">
    <name type="scientific">Candidatus Wolfebacteria bacterium CG1_02_39_135</name>
    <dbReference type="NCBI Taxonomy" id="1805425"/>
    <lineage>
        <taxon>Bacteria</taxon>
        <taxon>Candidatus Wolfeibacteriota</taxon>
    </lineage>
</organism>
<keyword evidence="1" id="KW-0812">Transmembrane</keyword>
<feature type="transmembrane region" description="Helical" evidence="1">
    <location>
        <begin position="21"/>
        <end position="42"/>
    </location>
</feature>
<sequence length="66" mass="7850">MWIISTKAEERLKKRWLKALAYLYAGGAFNQLKALFVELLSFKFSCIIKCVKYFYKNYHGLKNKSH</sequence>
<dbReference type="STRING" id="1805425.AUJ30_02210"/>
<accession>A0A1J4Y019</accession>
<protein>
    <submittedName>
        <fullName evidence="2">Uncharacterized protein</fullName>
    </submittedName>
</protein>
<evidence type="ECO:0000256" key="1">
    <source>
        <dbReference type="SAM" id="Phobius"/>
    </source>
</evidence>
<dbReference type="AlphaFoldDB" id="A0A1J4Y019"/>
<gene>
    <name evidence="2" type="ORF">AUJ30_02210</name>
</gene>
<keyword evidence="1" id="KW-0472">Membrane</keyword>
<proteinExistence type="predicted"/>
<comment type="caution">
    <text evidence="2">The sequence shown here is derived from an EMBL/GenBank/DDBJ whole genome shotgun (WGS) entry which is preliminary data.</text>
</comment>
<dbReference type="Proteomes" id="UP000182693">
    <property type="component" value="Unassembled WGS sequence"/>
</dbReference>
<dbReference type="EMBL" id="MNWX01000043">
    <property type="protein sequence ID" value="OIO64550.1"/>
    <property type="molecule type" value="Genomic_DNA"/>
</dbReference>